<dbReference type="InterPro" id="IPR047589">
    <property type="entry name" value="DUF11_rpt"/>
</dbReference>
<evidence type="ECO:0000256" key="8">
    <source>
        <dbReference type="PROSITE-ProRule" id="PRU01240"/>
    </source>
</evidence>
<feature type="region of interest" description="Disordered" evidence="9">
    <location>
        <begin position="1376"/>
        <end position="1404"/>
    </location>
</feature>
<proteinExistence type="inferred from homology"/>
<evidence type="ECO:0000256" key="7">
    <source>
        <dbReference type="ARBA" id="ARBA00023180"/>
    </source>
</evidence>
<keyword evidence="5" id="KW-0378">Hydrolase</keyword>
<reference evidence="18 19" key="1">
    <citation type="submission" date="2016-10" db="EMBL/GenBank/DDBJ databases">
        <authorList>
            <person name="Cai Z."/>
        </authorList>
    </citation>
    <scope>NUCLEOTIDE SEQUENCE [LARGE SCALE GENOMIC DNA]</scope>
    <source>
        <strain evidence="18 19">CGMCC 1.10826</strain>
    </source>
</reference>
<dbReference type="PROSITE" id="PS00136">
    <property type="entry name" value="SUBTILASE_ASP"/>
    <property type="match status" value="1"/>
</dbReference>
<dbReference type="PROSITE" id="PS51892">
    <property type="entry name" value="SUBTILASE"/>
    <property type="match status" value="1"/>
</dbReference>
<keyword evidence="10" id="KW-1133">Transmembrane helix</keyword>
<dbReference type="OrthoDB" id="9813435at2"/>
<dbReference type="NCBIfam" id="TIGR01451">
    <property type="entry name" value="B_ant_repeat"/>
    <property type="match status" value="1"/>
</dbReference>
<keyword evidence="3" id="KW-0645">Protease</keyword>
<dbReference type="InterPro" id="IPR041469">
    <property type="entry name" value="Subtilisin-like_FN3"/>
</dbReference>
<keyword evidence="19" id="KW-1185">Reference proteome</keyword>
<feature type="domain" description="Peptidase C-terminal archaeal/bacterial" evidence="15">
    <location>
        <begin position="874"/>
        <end position="938"/>
    </location>
</feature>
<feature type="domain" description="DUF11" evidence="13">
    <location>
        <begin position="1026"/>
        <end position="1089"/>
    </location>
</feature>
<dbReference type="Gene3D" id="3.50.30.30">
    <property type="match status" value="1"/>
</dbReference>
<dbReference type="EMBL" id="UETB01000001">
    <property type="protein sequence ID" value="SSA36674.1"/>
    <property type="molecule type" value="Genomic_DNA"/>
</dbReference>
<evidence type="ECO:0000256" key="6">
    <source>
        <dbReference type="ARBA" id="ARBA00022825"/>
    </source>
</evidence>
<keyword evidence="10" id="KW-0812">Transmembrane</keyword>
<comment type="similarity">
    <text evidence="2 8">Belongs to the peptidase S8 family.</text>
</comment>
<comment type="caution">
    <text evidence="8">Lacks conserved residue(s) required for the propagation of feature annotation.</text>
</comment>
<feature type="domain" description="Peptidase S8/S53" evidence="12">
    <location>
        <begin position="206"/>
        <end position="652"/>
    </location>
</feature>
<dbReference type="InterPro" id="IPR023827">
    <property type="entry name" value="Peptidase_S8_Asp-AS"/>
</dbReference>
<dbReference type="CDD" id="cd02120">
    <property type="entry name" value="PA_subtilisin_like"/>
    <property type="match status" value="1"/>
</dbReference>
<evidence type="ECO:0000259" key="15">
    <source>
        <dbReference type="Pfam" id="PF04151"/>
    </source>
</evidence>
<feature type="domain" description="Inhibitor I9" evidence="16">
    <location>
        <begin position="74"/>
        <end position="180"/>
    </location>
</feature>
<dbReference type="InterPro" id="IPR036852">
    <property type="entry name" value="Peptidase_S8/S53_dom_sf"/>
</dbReference>
<dbReference type="Gene3D" id="2.60.40.2310">
    <property type="match status" value="1"/>
</dbReference>
<dbReference type="InterPro" id="IPR010259">
    <property type="entry name" value="S8pro/Inhibitor_I9"/>
</dbReference>
<dbReference type="Gene3D" id="3.40.50.200">
    <property type="entry name" value="Peptidase S8/S53 domain"/>
    <property type="match status" value="1"/>
</dbReference>
<evidence type="ECO:0000259" key="17">
    <source>
        <dbReference type="Pfam" id="PF17766"/>
    </source>
</evidence>
<evidence type="ECO:0000256" key="3">
    <source>
        <dbReference type="ARBA" id="ARBA00022670"/>
    </source>
</evidence>
<feature type="domain" description="Subtilisin-like protease fibronectin type-III" evidence="17">
    <location>
        <begin position="705"/>
        <end position="792"/>
    </location>
</feature>
<dbReference type="GO" id="GO:0005576">
    <property type="term" value="C:extracellular region"/>
    <property type="evidence" value="ECO:0007669"/>
    <property type="project" value="UniProtKB-SubCell"/>
</dbReference>
<dbReference type="SUPFAM" id="SSF52743">
    <property type="entry name" value="Subtilisin-like"/>
    <property type="match status" value="1"/>
</dbReference>
<accession>A0A2Y8ZX82</accession>
<evidence type="ECO:0000256" key="10">
    <source>
        <dbReference type="SAM" id="Phobius"/>
    </source>
</evidence>
<evidence type="ECO:0000259" key="14">
    <source>
        <dbReference type="Pfam" id="PF02225"/>
    </source>
</evidence>
<evidence type="ECO:0000256" key="1">
    <source>
        <dbReference type="ARBA" id="ARBA00004613"/>
    </source>
</evidence>
<evidence type="ECO:0000313" key="18">
    <source>
        <dbReference type="EMBL" id="SSA36674.1"/>
    </source>
</evidence>
<gene>
    <name evidence="18" type="ORF">SAMN05216184_101336</name>
</gene>
<dbReference type="GO" id="GO:0006508">
    <property type="term" value="P:proteolysis"/>
    <property type="evidence" value="ECO:0007669"/>
    <property type="project" value="UniProtKB-KW"/>
</dbReference>
<dbReference type="GO" id="GO:0004252">
    <property type="term" value="F:serine-type endopeptidase activity"/>
    <property type="evidence" value="ECO:0007669"/>
    <property type="project" value="InterPro"/>
</dbReference>
<dbReference type="Pfam" id="PF05922">
    <property type="entry name" value="Inhibitor_I9"/>
    <property type="match status" value="1"/>
</dbReference>
<dbReference type="Pfam" id="PF04151">
    <property type="entry name" value="PPC"/>
    <property type="match status" value="1"/>
</dbReference>
<dbReference type="InterPro" id="IPR045051">
    <property type="entry name" value="SBT"/>
</dbReference>
<keyword evidence="6" id="KW-0720">Serine protease</keyword>
<dbReference type="PANTHER" id="PTHR10795">
    <property type="entry name" value="PROPROTEIN CONVERTASE SUBTILISIN/KEXIN"/>
    <property type="match status" value="1"/>
</dbReference>
<name>A0A2Y8ZX82_9MICO</name>
<feature type="signal peptide" evidence="11">
    <location>
        <begin position="1"/>
        <end position="27"/>
    </location>
</feature>
<evidence type="ECO:0000256" key="11">
    <source>
        <dbReference type="SAM" id="SignalP"/>
    </source>
</evidence>
<protein>
    <submittedName>
        <fullName evidence="18">Conserved repeat domain-containing protein</fullName>
    </submittedName>
</protein>
<evidence type="ECO:0000256" key="9">
    <source>
        <dbReference type="SAM" id="MobiDB-lite"/>
    </source>
</evidence>
<dbReference type="CDD" id="cd04852">
    <property type="entry name" value="Peptidases_S8_3"/>
    <property type="match status" value="1"/>
</dbReference>
<dbReference type="RefSeq" id="WP_146237453.1">
    <property type="nucleotide sequence ID" value="NZ_QKLZ01000001.1"/>
</dbReference>
<comment type="subcellular location">
    <subcellularLocation>
        <location evidence="1">Secreted</location>
    </subcellularLocation>
</comment>
<dbReference type="Pfam" id="PF17766">
    <property type="entry name" value="fn3_6"/>
    <property type="match status" value="1"/>
</dbReference>
<evidence type="ECO:0000256" key="4">
    <source>
        <dbReference type="ARBA" id="ARBA00022729"/>
    </source>
</evidence>
<evidence type="ECO:0000256" key="5">
    <source>
        <dbReference type="ARBA" id="ARBA00022801"/>
    </source>
</evidence>
<dbReference type="InterPro" id="IPR007280">
    <property type="entry name" value="Peptidase_C_arc/bac"/>
</dbReference>
<dbReference type="Pfam" id="PF02225">
    <property type="entry name" value="PA"/>
    <property type="match status" value="1"/>
</dbReference>
<keyword evidence="4 11" id="KW-0732">Signal</keyword>
<keyword evidence="10" id="KW-0472">Membrane</keyword>
<dbReference type="InterPro" id="IPR000209">
    <property type="entry name" value="Peptidase_S8/S53_dom"/>
</dbReference>
<feature type="domain" description="PA" evidence="14">
    <location>
        <begin position="454"/>
        <end position="536"/>
    </location>
</feature>
<keyword evidence="7" id="KW-0325">Glycoprotein</keyword>
<dbReference type="Gene3D" id="2.60.40.740">
    <property type="match status" value="1"/>
</dbReference>
<dbReference type="InterPro" id="IPR003137">
    <property type="entry name" value="PA_domain"/>
</dbReference>
<dbReference type="PRINTS" id="PR00723">
    <property type="entry name" value="SUBTILISIN"/>
</dbReference>
<evidence type="ECO:0000259" key="13">
    <source>
        <dbReference type="Pfam" id="PF01345"/>
    </source>
</evidence>
<feature type="transmembrane region" description="Helical" evidence="10">
    <location>
        <begin position="1411"/>
        <end position="1429"/>
    </location>
</feature>
<evidence type="ECO:0000313" key="19">
    <source>
        <dbReference type="Proteomes" id="UP000250222"/>
    </source>
</evidence>
<evidence type="ECO:0000256" key="2">
    <source>
        <dbReference type="ARBA" id="ARBA00011073"/>
    </source>
</evidence>
<dbReference type="Pfam" id="PF01345">
    <property type="entry name" value="DUF11"/>
    <property type="match status" value="1"/>
</dbReference>
<dbReference type="Pfam" id="PF00082">
    <property type="entry name" value="Peptidase_S8"/>
    <property type="match status" value="1"/>
</dbReference>
<dbReference type="InterPro" id="IPR015500">
    <property type="entry name" value="Peptidase_S8_subtilisin-rel"/>
</dbReference>
<sequence length="1436" mass="148024">MSAARPRLLASLVVSALALGLLPAASASPSDAVGTGKPRGGLEAVEVSGSMSLPRGGDKGTVLRLGSASTAERYIVQLADPAVATYSGGIERLRATRPAAGGRLDPAAAPVRRYAAHLEDEQDDLRDRIAGEIGHAPTVDFTYAYALNGLAVRLTADEAATVAGLPEVTSVVVDVRRELQTDNGPAWIDAPALWDGTATGVDGTRGEGIVAGILDTGINPSNPSFADTVPVAGGGDGHDHTNPLGTGNYLGMCDPANADQYDERFACNDKLIGAWDFSGDGPFDTDGHGSHTASTVAGSQVDAVVNGPSGISTTRRISGVAPHANLISYDVCDVEGCSMAATTAAIDQAIADGVDVINYSIGGWDPSAAWSDPDSLGFLAARAAGVFVATAAGNDGPWSETIGTPADIPWITTAGATTHDRSYLNAVTDLTRADGTELADLAGLGFTAGYGPAPIVDAGDYGNPWCEPGIFRNRTFDGEIVICERGFTDRLEMGEVVSNAGAGGMILANDEESGDALVGDAHELPAVHITDDDAVSLREWLAEGTGHTGTIAGATLSEDPAKGDVTADFSSRGPNRAMDLISPSVTAPGVDILAAFGASTAEAEVAPQWGFSSGTLMASPHVAGAGALLKVLEPEWTPAEIQSALMTTATTAVTKEDGSTPADPFDMGSGRIDLDAAANAGLVLDETLADYEAADPRLGGDPATLNIASMASSQCLQDCTWTRTLTGAADGTVEWTASVESSPDVELSVEPATFTLAEGETQEITVTADVRGASTGTWQFGRVTLTPSDGDVSTAGLPVAVLPSTGVLPAEVVIDTRRDAGSQLVEDLRAIEITDLSVDVAGLTPAETQDLALPQDPTSYDPFDGPEGVEVVHVEVPEGASRLVVEVTDATAQDIDLFVGPGDTPGEETAQCVSASFGSDERCDLAAPEPGTWWVVVQNWQSSDEDAVDTLTLGTAVVTGDAGNLWVEGPQAQPVGEPFDLRVFYDEPAIEAGQRWYGALSLGSSAQSPGDIGIIPVDLNRYADDVTKTADVETAAPGDTVTYELTVQPNVTAEDLAYTITDAIPEGMTYVEGSATEGAIVTDGVLTWEGIAPTPAGVEGQYVITRNDADPLCVNPLSEDGSYVDLEEYGFVTNPEIVGDSVAFSVGAGAPFSFYGVDYDEMWLTDDGLVVFDAATHGDGEPWLPQTLPDPQAPNNLLAMLWQDMEIVYDEATNRGVTVAEAGDTEAGSAIVVEYDDVQLVEDPESTYDVQLIAFRGQDDTEGNYEFYVAYDNVTGPVDGPLTVGAENADGTSGQTLVNHDSGEGIVADGNVVCFDYAGASLAPVTVRYEVTVDDDGSLSNGDVLTNEATHVTDNPGAQPVTVGVDVTIDGVVEQPTEEPTAGPTGEPTSAPSGPPVRPGGGHLPSTGVEVGLLAVAVLLLLGAGAGAVRMRRATD</sequence>
<evidence type="ECO:0000259" key="12">
    <source>
        <dbReference type="Pfam" id="PF00082"/>
    </source>
</evidence>
<dbReference type="Proteomes" id="UP000250222">
    <property type="component" value="Unassembled WGS sequence"/>
</dbReference>
<feature type="chain" id="PRO_5030061761" evidence="11">
    <location>
        <begin position="28"/>
        <end position="1436"/>
    </location>
</feature>
<evidence type="ECO:0000259" key="16">
    <source>
        <dbReference type="Pfam" id="PF05922"/>
    </source>
</evidence>
<dbReference type="Gene3D" id="2.60.120.380">
    <property type="match status" value="1"/>
</dbReference>
<dbReference type="InterPro" id="IPR001434">
    <property type="entry name" value="OmcB-like_DUF11"/>
</dbReference>
<organism evidence="18 19">
    <name type="scientific">Georgenia satyanarayanai</name>
    <dbReference type="NCBI Taxonomy" id="860221"/>
    <lineage>
        <taxon>Bacteria</taxon>
        <taxon>Bacillati</taxon>
        <taxon>Actinomycetota</taxon>
        <taxon>Actinomycetes</taxon>
        <taxon>Micrococcales</taxon>
        <taxon>Bogoriellaceae</taxon>
        <taxon>Georgenia</taxon>
    </lineage>
</organism>
<dbReference type="InterPro" id="IPR034197">
    <property type="entry name" value="Peptidases_S8_3"/>
</dbReference>